<accession>A0A857DIT4</accession>
<reference evidence="2 4" key="1">
    <citation type="submission" date="2019-12" db="EMBL/GenBank/DDBJ databases">
        <title>Sequence classification of anaerobic respiratory reductive dehalogenases: First we see many, then we see few.</title>
        <authorList>
            <person name="Molenda O."/>
            <person name="Puentes Jacome L.A."/>
            <person name="Cao X."/>
            <person name="Nesbo C.L."/>
            <person name="Tang S."/>
            <person name="Morson N."/>
            <person name="Patron J."/>
            <person name="Lomheim L."/>
            <person name="Wishart D.S."/>
            <person name="Edwards E.A."/>
        </authorList>
    </citation>
    <scope>NUCLEOTIDE SEQUENCE [LARGE SCALE GENOMIC DNA]</scope>
    <source>
        <strain evidence="2 4">12DCA</strain>
    </source>
</reference>
<evidence type="ECO:0000313" key="3">
    <source>
        <dbReference type="EMBL" id="QHA01258.1"/>
    </source>
</evidence>
<dbReference type="AlphaFoldDB" id="A0A857DIT4"/>
<dbReference type="EMBL" id="CP046996">
    <property type="protein sequence ID" value="QHA00713.1"/>
    <property type="molecule type" value="Genomic_DNA"/>
</dbReference>
<dbReference type="SUPFAM" id="SSF53098">
    <property type="entry name" value="Ribonuclease H-like"/>
    <property type="match status" value="1"/>
</dbReference>
<dbReference type="EMBL" id="CP046996">
    <property type="protein sequence ID" value="QHA01258.1"/>
    <property type="molecule type" value="Genomic_DNA"/>
</dbReference>
<feature type="domain" description="Transposase IS701-like DDE" evidence="1">
    <location>
        <begin position="76"/>
        <end position="261"/>
    </location>
</feature>
<gene>
    <name evidence="2" type="ORF">GQ588_08745</name>
    <name evidence="3" type="ORF">GQ588_11720</name>
</gene>
<name>A0A857DIT4_9FIRM</name>
<dbReference type="InterPro" id="IPR038721">
    <property type="entry name" value="IS701-like_DDE_dom"/>
</dbReference>
<dbReference type="Gene3D" id="3.90.350.10">
    <property type="entry name" value="Transposase Inhibitor Protein From Tn5, Chain A, domain 1"/>
    <property type="match status" value="1"/>
</dbReference>
<dbReference type="Proteomes" id="UP000430508">
    <property type="component" value="Chromosome"/>
</dbReference>
<evidence type="ECO:0000313" key="2">
    <source>
        <dbReference type="EMBL" id="QHA00713.1"/>
    </source>
</evidence>
<sequence length="458" mass="53011">MTSIIPDLTSNENAVSSRIDQYFIQNSFSKLLKRCNFYKESGIPCVTILKELFTLVFTGKNLFRTLEMKPEELSFRKNTAYRFLNSGHYNWSKLLLLLASKVIDFVNGLTSDDRKSVLIVDDSLYSRSRSKKVELMTRVFDHTTHKFVKGFRMLTLGWSDGNTFLPIGFSLLSSQKPEKILNPAKPLDKRTIAYKRRTEAMGSTTDALINLLHCAAHIPAKYVLFDSWFAHPKTILRVKQEKRDVICMLKITEKIHYHYNGKWQPLQELRKLAGDIADAKTGIIGSITVQIRETKNIQDLTDVKIVFVQDRRSKNWLALLSTDLELSEEEIVRIYGKRWDIEVFFKVCKSYLALAKEYQGRNYDAQVAATSIVFLRYIMLAVESRNTQDDRTIGELFYYYSDEMEDLKLSQALVLLIDTLRRVLSNFPVISQELANMIMDTFLSTIPRSFKERLLFAT</sequence>
<evidence type="ECO:0000313" key="4">
    <source>
        <dbReference type="Proteomes" id="UP000430508"/>
    </source>
</evidence>
<dbReference type="InterPro" id="IPR012337">
    <property type="entry name" value="RNaseH-like_sf"/>
</dbReference>
<dbReference type="RefSeq" id="WP_025205691.1">
    <property type="nucleotide sequence ID" value="NZ_CP046996.1"/>
</dbReference>
<organism evidence="2 4">
    <name type="scientific">Dehalobacter restrictus</name>
    <dbReference type="NCBI Taxonomy" id="55583"/>
    <lineage>
        <taxon>Bacteria</taxon>
        <taxon>Bacillati</taxon>
        <taxon>Bacillota</taxon>
        <taxon>Clostridia</taxon>
        <taxon>Eubacteriales</taxon>
        <taxon>Desulfitobacteriaceae</taxon>
        <taxon>Dehalobacter</taxon>
    </lineage>
</organism>
<evidence type="ECO:0000259" key="1">
    <source>
        <dbReference type="Pfam" id="PF13546"/>
    </source>
</evidence>
<proteinExistence type="predicted"/>
<dbReference type="Pfam" id="PF13546">
    <property type="entry name" value="DDE_5"/>
    <property type="match status" value="1"/>
</dbReference>
<protein>
    <submittedName>
        <fullName evidence="2">Transposase</fullName>
    </submittedName>
</protein>